<evidence type="ECO:0000313" key="4">
    <source>
        <dbReference type="WormBase" id="SRAE_1000266100"/>
    </source>
</evidence>
<protein>
    <submittedName>
        <fullName evidence="1 3">Uncharacterized protein</fullName>
    </submittedName>
</protein>
<dbReference type="GeneID" id="36376772"/>
<gene>
    <name evidence="1 3 4" type="ORF">SRAE_1000266100</name>
</gene>
<dbReference type="EMBL" id="LN609528">
    <property type="protein sequence ID" value="CEF64407.1"/>
    <property type="molecule type" value="Genomic_DNA"/>
</dbReference>
<sequence length="186" mass="22254">MSSDETKEYNQYFLSEGINNEDEFFHSTNVPEVVFQDELYEEYQIYIDETEEANDIIYEEAVQDYDDEKAYQYFKETQFTEPPIVIGKNKRKRRKQFRNQNKPKTRETAYDNMKVVDKKTCGQQRLKELIDKNSKNIQCLTCNMEYFITKQSYNKYKIIIEKNEEGGDIYNFVCPVCAMRSTCTLI</sequence>
<dbReference type="Proteomes" id="UP000035682">
    <property type="component" value="Unplaced"/>
</dbReference>
<reference evidence="3" key="2">
    <citation type="submission" date="2020-12" db="UniProtKB">
        <authorList>
            <consortium name="WormBaseParasite"/>
        </authorList>
    </citation>
    <scope>IDENTIFICATION</scope>
</reference>
<dbReference type="WormBase" id="SRAE_1000266100">
    <property type="protein sequence ID" value="SRP09181"/>
    <property type="gene ID" value="WBGene00259277"/>
</dbReference>
<accession>A0A090L3V8</accession>
<evidence type="ECO:0000313" key="2">
    <source>
        <dbReference type="Proteomes" id="UP000035682"/>
    </source>
</evidence>
<proteinExistence type="predicted"/>
<organism evidence="1">
    <name type="scientific">Strongyloides ratti</name>
    <name type="common">Parasitic roundworm</name>
    <dbReference type="NCBI Taxonomy" id="34506"/>
    <lineage>
        <taxon>Eukaryota</taxon>
        <taxon>Metazoa</taxon>
        <taxon>Ecdysozoa</taxon>
        <taxon>Nematoda</taxon>
        <taxon>Chromadorea</taxon>
        <taxon>Rhabditida</taxon>
        <taxon>Tylenchina</taxon>
        <taxon>Panagrolaimomorpha</taxon>
        <taxon>Strongyloidoidea</taxon>
        <taxon>Strongyloididae</taxon>
        <taxon>Strongyloides</taxon>
    </lineage>
</organism>
<reference evidence="1 2" key="1">
    <citation type="submission" date="2014-09" db="EMBL/GenBank/DDBJ databases">
        <authorList>
            <person name="Martin A.A."/>
        </authorList>
    </citation>
    <scope>NUCLEOTIDE SEQUENCE</scope>
    <source>
        <strain evidence="2">ED321</strain>
        <strain evidence="1">ED321 Heterogonic</strain>
    </source>
</reference>
<evidence type="ECO:0000313" key="3">
    <source>
        <dbReference type="WBParaSite" id="SRAE_1000266100.1"/>
    </source>
</evidence>
<name>A0A090L3V8_STRRB</name>
<evidence type="ECO:0000313" key="1">
    <source>
        <dbReference type="EMBL" id="CEF64407.1"/>
    </source>
</evidence>
<dbReference type="WBParaSite" id="SRAE_1000266100.1">
    <property type="protein sequence ID" value="SRAE_1000266100.1"/>
    <property type="gene ID" value="WBGene00259277"/>
</dbReference>
<dbReference type="AlphaFoldDB" id="A0A090L3V8"/>
<dbReference type="CTD" id="36376772"/>
<dbReference type="RefSeq" id="XP_024503608.1">
    <property type="nucleotide sequence ID" value="XM_024649764.1"/>
</dbReference>
<keyword evidence="2" id="KW-1185">Reference proteome</keyword>